<dbReference type="PROSITE" id="PS51462">
    <property type="entry name" value="NUDIX"/>
    <property type="match status" value="1"/>
</dbReference>
<evidence type="ECO:0000313" key="4">
    <source>
        <dbReference type="Proteomes" id="UP000767334"/>
    </source>
</evidence>
<gene>
    <name evidence="3" type="ORF">H6A19_04760</name>
</gene>
<organism evidence="3 4">
    <name type="scientific">Clostridium saudiense</name>
    <dbReference type="NCBI Taxonomy" id="1414720"/>
    <lineage>
        <taxon>Bacteria</taxon>
        <taxon>Bacillati</taxon>
        <taxon>Bacillota</taxon>
        <taxon>Clostridia</taxon>
        <taxon>Eubacteriales</taxon>
        <taxon>Clostridiaceae</taxon>
        <taxon>Clostridium</taxon>
    </lineage>
</organism>
<dbReference type="SUPFAM" id="SSF55811">
    <property type="entry name" value="Nudix"/>
    <property type="match status" value="1"/>
</dbReference>
<dbReference type="RefSeq" id="WP_148323521.1">
    <property type="nucleotide sequence ID" value="NZ_JACJLL010000019.1"/>
</dbReference>
<protein>
    <submittedName>
        <fullName evidence="3">NUDIX hydrolase</fullName>
    </submittedName>
</protein>
<dbReference type="InterPro" id="IPR000086">
    <property type="entry name" value="NUDIX_hydrolase_dom"/>
</dbReference>
<feature type="domain" description="Nudix hydrolase" evidence="2">
    <location>
        <begin position="41"/>
        <end position="179"/>
    </location>
</feature>
<proteinExistence type="inferred from homology"/>
<dbReference type="Pfam" id="PF00293">
    <property type="entry name" value="NUDIX"/>
    <property type="match status" value="1"/>
</dbReference>
<sequence>MNWIESIKNYTPYNEQEIKDKALIMECINKFDNILTRENTIAHITSSGYIVNKDRSKVLMIYHNIYQSWAWTGGHADGDCNLLHVAIKEAKEETGLKKVNPVMNEILGLDVLNVNGHIKNNKYVSSHLHLSIAYLLEANEDDELIINEEETSGVKWIPINELNLHCNEPYIVKTVYDKFNKKIKELSL</sequence>
<comment type="similarity">
    <text evidence="1">Belongs to the Nudix hydrolase family.</text>
</comment>
<comment type="caution">
    <text evidence="3">The sequence shown here is derived from an EMBL/GenBank/DDBJ whole genome shotgun (WGS) entry which is preliminary data.</text>
</comment>
<name>A0ABS2FFD9_9CLOT</name>
<evidence type="ECO:0000259" key="2">
    <source>
        <dbReference type="PROSITE" id="PS51462"/>
    </source>
</evidence>
<keyword evidence="3" id="KW-0378">Hydrolase</keyword>
<dbReference type="PANTHER" id="PTHR43736">
    <property type="entry name" value="ADP-RIBOSE PYROPHOSPHATASE"/>
    <property type="match status" value="1"/>
</dbReference>
<dbReference type="CDD" id="cd03674">
    <property type="entry name" value="NUDIX_Hydrolase"/>
    <property type="match status" value="1"/>
</dbReference>
<keyword evidence="4" id="KW-1185">Reference proteome</keyword>
<dbReference type="InterPro" id="IPR015797">
    <property type="entry name" value="NUDIX_hydrolase-like_dom_sf"/>
</dbReference>
<dbReference type="EMBL" id="JACJLL010000019">
    <property type="protein sequence ID" value="MBM6818658.1"/>
    <property type="molecule type" value="Genomic_DNA"/>
</dbReference>
<evidence type="ECO:0000256" key="1">
    <source>
        <dbReference type="ARBA" id="ARBA00005582"/>
    </source>
</evidence>
<dbReference type="PANTHER" id="PTHR43736:SF1">
    <property type="entry name" value="DIHYDRONEOPTERIN TRIPHOSPHATE DIPHOSPHATASE"/>
    <property type="match status" value="1"/>
</dbReference>
<reference evidence="3 4" key="1">
    <citation type="journal article" date="2021" name="Sci. Rep.">
        <title>The distribution of antibiotic resistance genes in chicken gut microbiota commensals.</title>
        <authorList>
            <person name="Juricova H."/>
            <person name="Matiasovicova J."/>
            <person name="Kubasova T."/>
            <person name="Cejkova D."/>
            <person name="Rychlik I."/>
        </authorList>
    </citation>
    <scope>NUCLEOTIDE SEQUENCE [LARGE SCALE GENOMIC DNA]</scope>
    <source>
        <strain evidence="3 4">An435</strain>
    </source>
</reference>
<dbReference type="Gene3D" id="3.90.79.10">
    <property type="entry name" value="Nucleoside Triphosphate Pyrophosphohydrolase"/>
    <property type="match status" value="1"/>
</dbReference>
<dbReference type="GO" id="GO:0016787">
    <property type="term" value="F:hydrolase activity"/>
    <property type="evidence" value="ECO:0007669"/>
    <property type="project" value="UniProtKB-KW"/>
</dbReference>
<dbReference type="Proteomes" id="UP000767334">
    <property type="component" value="Unassembled WGS sequence"/>
</dbReference>
<evidence type="ECO:0000313" key="3">
    <source>
        <dbReference type="EMBL" id="MBM6818658.1"/>
    </source>
</evidence>
<accession>A0ABS2FFD9</accession>